<organism evidence="2 3">
    <name type="scientific">Prymnesium parvum</name>
    <name type="common">Toxic golden alga</name>
    <dbReference type="NCBI Taxonomy" id="97485"/>
    <lineage>
        <taxon>Eukaryota</taxon>
        <taxon>Haptista</taxon>
        <taxon>Haptophyta</taxon>
        <taxon>Prymnesiophyceae</taxon>
        <taxon>Prymnesiales</taxon>
        <taxon>Prymnesiaceae</taxon>
        <taxon>Prymnesium</taxon>
    </lineage>
</organism>
<name>A0AB34J9Y9_PRYPA</name>
<feature type="region of interest" description="Disordered" evidence="1">
    <location>
        <begin position="206"/>
        <end position="274"/>
    </location>
</feature>
<protein>
    <submittedName>
        <fullName evidence="2">Uncharacterized protein</fullName>
    </submittedName>
</protein>
<feature type="region of interest" description="Disordered" evidence="1">
    <location>
        <begin position="46"/>
        <end position="76"/>
    </location>
</feature>
<evidence type="ECO:0000256" key="1">
    <source>
        <dbReference type="SAM" id="MobiDB-lite"/>
    </source>
</evidence>
<feature type="region of interest" description="Disordered" evidence="1">
    <location>
        <begin position="103"/>
        <end position="122"/>
    </location>
</feature>
<gene>
    <name evidence="2" type="ORF">AB1Y20_002756</name>
</gene>
<dbReference type="EMBL" id="JBGBPQ010000010">
    <property type="protein sequence ID" value="KAL1518464.1"/>
    <property type="molecule type" value="Genomic_DNA"/>
</dbReference>
<dbReference type="Proteomes" id="UP001515480">
    <property type="component" value="Unassembled WGS sequence"/>
</dbReference>
<keyword evidence="3" id="KW-1185">Reference proteome</keyword>
<reference evidence="2 3" key="1">
    <citation type="journal article" date="2024" name="Science">
        <title>Giant polyketide synthase enzymes in the biosynthesis of giant marine polyether toxins.</title>
        <authorList>
            <person name="Fallon T.R."/>
            <person name="Shende V.V."/>
            <person name="Wierzbicki I.H."/>
            <person name="Pendleton A.L."/>
            <person name="Watervoot N.F."/>
            <person name="Auber R.P."/>
            <person name="Gonzalez D.J."/>
            <person name="Wisecaver J.H."/>
            <person name="Moore B.S."/>
        </authorList>
    </citation>
    <scope>NUCLEOTIDE SEQUENCE [LARGE SCALE GENOMIC DNA]</scope>
    <source>
        <strain evidence="2 3">12B1</strain>
    </source>
</reference>
<dbReference type="AlphaFoldDB" id="A0AB34J9Y9"/>
<feature type="compositionally biased region" description="Low complexity" evidence="1">
    <location>
        <begin position="46"/>
        <end position="68"/>
    </location>
</feature>
<evidence type="ECO:0000313" key="3">
    <source>
        <dbReference type="Proteomes" id="UP001515480"/>
    </source>
</evidence>
<proteinExistence type="predicted"/>
<dbReference type="InterPro" id="IPR039630">
    <property type="entry name" value="FAM149"/>
</dbReference>
<sequence>MRATVAALLEQADAALFGEPTAAAGPHVAEARRWHSHGGFLRLRGVGVRPPARPHAAASASPPHSASSPPAPHASHHAVLAAVLRHAADLRVEGHAAPLVRREAAEEEAHAAEGVVKGEEEEEEEVYAAEGEVEEVLASHGASEGEAAARARLDAEKAARLAEKLGLPPRAPRLAVAAEVEAELAARCWEAVVGGAPMIAALVARARPAPRRPSRRDASPRAAPPRRASREEGEEEEEEEEEAAAAAAGRGAARREECGCRPSAGAARWASSREDEWRRWLISLAFGGANSGKPTHQIRRRCDTKC</sequence>
<dbReference type="PANTHER" id="PTHR31997:SF1">
    <property type="entry name" value="AGAP003710-PA"/>
    <property type="match status" value="1"/>
</dbReference>
<dbReference type="PANTHER" id="PTHR31997">
    <property type="entry name" value="AGAP003710-PA"/>
    <property type="match status" value="1"/>
</dbReference>
<feature type="compositionally biased region" description="Acidic residues" evidence="1">
    <location>
        <begin position="232"/>
        <end position="243"/>
    </location>
</feature>
<evidence type="ECO:0000313" key="2">
    <source>
        <dbReference type="EMBL" id="KAL1518464.1"/>
    </source>
</evidence>
<comment type="caution">
    <text evidence="2">The sequence shown here is derived from an EMBL/GenBank/DDBJ whole genome shotgun (WGS) entry which is preliminary data.</text>
</comment>
<accession>A0AB34J9Y9</accession>